<keyword evidence="2" id="KW-0812">Transmembrane</keyword>
<evidence type="ECO:0008006" key="5">
    <source>
        <dbReference type="Google" id="ProtNLM"/>
    </source>
</evidence>
<dbReference type="Proteomes" id="UP000662200">
    <property type="component" value="Unassembled WGS sequence"/>
</dbReference>
<evidence type="ECO:0000256" key="1">
    <source>
        <dbReference type="SAM" id="MobiDB-lite"/>
    </source>
</evidence>
<reference evidence="3" key="2">
    <citation type="submission" date="2020-09" db="EMBL/GenBank/DDBJ databases">
        <authorList>
            <person name="Sun Q."/>
            <person name="Ohkuma M."/>
        </authorList>
    </citation>
    <scope>NUCLEOTIDE SEQUENCE</scope>
    <source>
        <strain evidence="3">JCM 3091</strain>
    </source>
</reference>
<gene>
    <name evidence="3" type="ORF">GCM10010124_14630</name>
</gene>
<proteinExistence type="predicted"/>
<protein>
    <recommendedName>
        <fullName evidence="5">Hydrolytic protein</fullName>
    </recommendedName>
</protein>
<accession>A0A8J3FHZ2</accession>
<feature type="region of interest" description="Disordered" evidence="1">
    <location>
        <begin position="272"/>
        <end position="298"/>
    </location>
</feature>
<organism evidence="3 4">
    <name type="scientific">Pilimelia terevasa</name>
    <dbReference type="NCBI Taxonomy" id="53372"/>
    <lineage>
        <taxon>Bacteria</taxon>
        <taxon>Bacillati</taxon>
        <taxon>Actinomycetota</taxon>
        <taxon>Actinomycetes</taxon>
        <taxon>Micromonosporales</taxon>
        <taxon>Micromonosporaceae</taxon>
        <taxon>Pilimelia</taxon>
    </lineage>
</organism>
<feature type="transmembrane region" description="Helical" evidence="2">
    <location>
        <begin position="218"/>
        <end position="240"/>
    </location>
</feature>
<keyword evidence="4" id="KW-1185">Reference proteome</keyword>
<evidence type="ECO:0000313" key="3">
    <source>
        <dbReference type="EMBL" id="GGK23178.1"/>
    </source>
</evidence>
<sequence>MATLEPADPKLQPGGETQCALTVRNASAVVESYHLDVVGPAANWATVEPPDLTVFPGTEGHAMVTFRPPRTAAAPAGPLPYGIRVAPKEHPETTSVPEGMATLLPFCDTTGEVTPRTSRARRTGHHQVAIDNRGNTPLTIGMSAVDPDNALRFRIRPTGTVLPPGRTVLAHLHARHRGLLWRGQPISRPFQVVITADEGQPPTMLSATAIQEPILSRALLRGLALLVAALLALAALWAFVLRPAVESTAREAAAEPARQARVQAADAAAQAARAEGKAEDAAQQAAAGSGGRPPAAPRPLRQRLASVTALGATTLQTYTVPSRTTVSLTDLVIQNPQGDLGRVDVIAAGETMLTLSLANFRDLDYHFVSPVAVAAAQTVQLRVVCQRPGPLLAGENGEACREFVSLTGTAQPTR</sequence>
<dbReference type="AlphaFoldDB" id="A0A8J3FHZ2"/>
<keyword evidence="2" id="KW-1133">Transmembrane helix</keyword>
<name>A0A8J3FHZ2_9ACTN</name>
<comment type="caution">
    <text evidence="3">The sequence shown here is derived from an EMBL/GenBank/DDBJ whole genome shotgun (WGS) entry which is preliminary data.</text>
</comment>
<evidence type="ECO:0000256" key="2">
    <source>
        <dbReference type="SAM" id="Phobius"/>
    </source>
</evidence>
<evidence type="ECO:0000313" key="4">
    <source>
        <dbReference type="Proteomes" id="UP000662200"/>
    </source>
</evidence>
<dbReference type="EMBL" id="BMQC01000004">
    <property type="protein sequence ID" value="GGK23178.1"/>
    <property type="molecule type" value="Genomic_DNA"/>
</dbReference>
<keyword evidence="2" id="KW-0472">Membrane</keyword>
<reference evidence="3" key="1">
    <citation type="journal article" date="2014" name="Int. J. Syst. Evol. Microbiol.">
        <title>Complete genome sequence of Corynebacterium casei LMG S-19264T (=DSM 44701T), isolated from a smear-ripened cheese.</title>
        <authorList>
            <consortium name="US DOE Joint Genome Institute (JGI-PGF)"/>
            <person name="Walter F."/>
            <person name="Albersmeier A."/>
            <person name="Kalinowski J."/>
            <person name="Ruckert C."/>
        </authorList>
    </citation>
    <scope>NUCLEOTIDE SEQUENCE</scope>
    <source>
        <strain evidence="3">JCM 3091</strain>
    </source>
</reference>